<evidence type="ECO:0000256" key="7">
    <source>
        <dbReference type="SAM" id="Phobius"/>
    </source>
</evidence>
<feature type="domain" description="Fatty acid hydroxylase" evidence="8">
    <location>
        <begin position="92"/>
        <end position="228"/>
    </location>
</feature>
<dbReference type="InterPro" id="IPR006694">
    <property type="entry name" value="Fatty_acid_hydroxylase"/>
</dbReference>
<evidence type="ECO:0000259" key="8">
    <source>
        <dbReference type="Pfam" id="PF04116"/>
    </source>
</evidence>
<dbReference type="PANTHER" id="PTHR21624:SF1">
    <property type="entry name" value="ALKYLGLYCEROL MONOOXYGENASE"/>
    <property type="match status" value="1"/>
</dbReference>
<evidence type="ECO:0000256" key="4">
    <source>
        <dbReference type="ARBA" id="ARBA00023002"/>
    </source>
</evidence>
<dbReference type="RefSeq" id="WP_257594380.1">
    <property type="nucleotide sequence ID" value="NZ_JANKHH010000001.1"/>
</dbReference>
<sequence length="273" mass="31090">MELFGLDATVLSLAIVAIGFVLFAGIELLVPFRRLTQPRLRRWVTNLALFALDSLALRILLPLAMIGAALVAEDRGWGLFNALDWPLWLEALLTILLLDLALYFQHWATHRIPLLWRMHRVHHVDRDFDITTAARFHPFEIVLSMVYKMGVVALFGMAPLAVFVFVTGFTVLTLWTHSNLSLPPATERVVRAAIVTPDMHRIHHSVIRRETDSNYGTFLSGWDRLFGTYVGEASRPQRSIAIGLANYQDDRPTRFGWSLLVPFLPDQGEERHE</sequence>
<keyword evidence="2 7" id="KW-0812">Transmembrane</keyword>
<evidence type="ECO:0000313" key="9">
    <source>
        <dbReference type="EMBL" id="MCR2832619.1"/>
    </source>
</evidence>
<dbReference type="PANTHER" id="PTHR21624">
    <property type="entry name" value="STEROL DESATURASE-RELATED PROTEIN"/>
    <property type="match status" value="1"/>
</dbReference>
<protein>
    <submittedName>
        <fullName evidence="9">Sterol desaturase family protein</fullName>
    </submittedName>
</protein>
<feature type="transmembrane region" description="Helical" evidence="7">
    <location>
        <begin position="12"/>
        <end position="32"/>
    </location>
</feature>
<feature type="transmembrane region" description="Helical" evidence="7">
    <location>
        <begin position="85"/>
        <end position="104"/>
    </location>
</feature>
<evidence type="ECO:0000256" key="5">
    <source>
        <dbReference type="ARBA" id="ARBA00023098"/>
    </source>
</evidence>
<name>A0ABT1XMW9_9SPHN</name>
<evidence type="ECO:0000256" key="2">
    <source>
        <dbReference type="ARBA" id="ARBA00022692"/>
    </source>
</evidence>
<dbReference type="InterPro" id="IPR051689">
    <property type="entry name" value="Sterol_desaturase/TMEM195"/>
</dbReference>
<comment type="caution">
    <text evidence="9">The sequence shown here is derived from an EMBL/GenBank/DDBJ whole genome shotgun (WGS) entry which is preliminary data.</text>
</comment>
<evidence type="ECO:0000313" key="10">
    <source>
        <dbReference type="Proteomes" id="UP001206067"/>
    </source>
</evidence>
<feature type="transmembrane region" description="Helical" evidence="7">
    <location>
        <begin position="44"/>
        <end position="65"/>
    </location>
</feature>
<organism evidence="9 10">
    <name type="scientific">Parerythrobacter lacustris</name>
    <dbReference type="NCBI Taxonomy" id="2969984"/>
    <lineage>
        <taxon>Bacteria</taxon>
        <taxon>Pseudomonadati</taxon>
        <taxon>Pseudomonadota</taxon>
        <taxon>Alphaproteobacteria</taxon>
        <taxon>Sphingomonadales</taxon>
        <taxon>Erythrobacteraceae</taxon>
        <taxon>Parerythrobacter</taxon>
    </lineage>
</organism>
<proteinExistence type="predicted"/>
<dbReference type="Proteomes" id="UP001206067">
    <property type="component" value="Unassembled WGS sequence"/>
</dbReference>
<evidence type="ECO:0000256" key="6">
    <source>
        <dbReference type="ARBA" id="ARBA00023136"/>
    </source>
</evidence>
<keyword evidence="10" id="KW-1185">Reference proteome</keyword>
<evidence type="ECO:0000256" key="1">
    <source>
        <dbReference type="ARBA" id="ARBA00004127"/>
    </source>
</evidence>
<keyword evidence="5" id="KW-0443">Lipid metabolism</keyword>
<comment type="subcellular location">
    <subcellularLocation>
        <location evidence="1">Endomembrane system</location>
        <topology evidence="1">Multi-pass membrane protein</topology>
    </subcellularLocation>
</comment>
<keyword evidence="6 7" id="KW-0472">Membrane</keyword>
<dbReference type="Pfam" id="PF04116">
    <property type="entry name" value="FA_hydroxylase"/>
    <property type="match status" value="1"/>
</dbReference>
<keyword evidence="4" id="KW-0560">Oxidoreductase</keyword>
<keyword evidence="3 7" id="KW-1133">Transmembrane helix</keyword>
<dbReference type="EMBL" id="JANKHH010000001">
    <property type="protein sequence ID" value="MCR2832619.1"/>
    <property type="molecule type" value="Genomic_DNA"/>
</dbReference>
<evidence type="ECO:0000256" key="3">
    <source>
        <dbReference type="ARBA" id="ARBA00022989"/>
    </source>
</evidence>
<gene>
    <name evidence="9" type="ORF">NSO95_01555</name>
</gene>
<accession>A0ABT1XMW9</accession>
<feature type="transmembrane region" description="Helical" evidence="7">
    <location>
        <begin position="151"/>
        <end position="175"/>
    </location>
</feature>
<reference evidence="9 10" key="1">
    <citation type="submission" date="2022-08" db="EMBL/GenBank/DDBJ databases">
        <title>Polyphasic taxonomy analysis of Qipengyuania sp.RS5-5.</title>
        <authorList>
            <person name="Xamxidin M."/>
            <person name="Wu M."/>
        </authorList>
    </citation>
    <scope>NUCLEOTIDE SEQUENCE [LARGE SCALE GENOMIC DNA]</scope>
    <source>
        <strain evidence="9 10">RS5-5</strain>
    </source>
</reference>